<dbReference type="EMBL" id="PDUG01000002">
    <property type="protein sequence ID" value="PIC43392.1"/>
    <property type="molecule type" value="Genomic_DNA"/>
</dbReference>
<dbReference type="STRING" id="1611254.A0A2G5UV09"/>
<dbReference type="Proteomes" id="UP000230233">
    <property type="component" value="Chromosome II"/>
</dbReference>
<keyword evidence="2" id="KW-1185">Reference proteome</keyword>
<dbReference type="AlphaFoldDB" id="A0A2G5UV09"/>
<gene>
    <name evidence="1" type="primary">Cnig_chr_II.g4153</name>
    <name evidence="1" type="ORF">B9Z55_004153</name>
</gene>
<organism evidence="1 2">
    <name type="scientific">Caenorhabditis nigoni</name>
    <dbReference type="NCBI Taxonomy" id="1611254"/>
    <lineage>
        <taxon>Eukaryota</taxon>
        <taxon>Metazoa</taxon>
        <taxon>Ecdysozoa</taxon>
        <taxon>Nematoda</taxon>
        <taxon>Chromadorea</taxon>
        <taxon>Rhabditida</taxon>
        <taxon>Rhabditina</taxon>
        <taxon>Rhabditomorpha</taxon>
        <taxon>Rhabditoidea</taxon>
        <taxon>Rhabditidae</taxon>
        <taxon>Peloderinae</taxon>
        <taxon>Caenorhabditis</taxon>
    </lineage>
</organism>
<comment type="caution">
    <text evidence="1">The sequence shown here is derived from an EMBL/GenBank/DDBJ whole genome shotgun (WGS) entry which is preliminary data.</text>
</comment>
<proteinExistence type="predicted"/>
<reference evidence="2" key="1">
    <citation type="submission" date="2017-10" db="EMBL/GenBank/DDBJ databases">
        <title>Rapid genome shrinkage in a self-fertile nematode reveals novel sperm competition proteins.</title>
        <authorList>
            <person name="Yin D."/>
            <person name="Schwarz E.M."/>
            <person name="Thomas C.G."/>
            <person name="Felde R.L."/>
            <person name="Korf I.F."/>
            <person name="Cutter A.D."/>
            <person name="Schartner C.M."/>
            <person name="Ralston E.J."/>
            <person name="Meyer B.J."/>
            <person name="Haag E.S."/>
        </authorList>
    </citation>
    <scope>NUCLEOTIDE SEQUENCE [LARGE SCALE GENOMIC DNA]</scope>
    <source>
        <strain evidence="2">JU1422</strain>
    </source>
</reference>
<evidence type="ECO:0000313" key="2">
    <source>
        <dbReference type="Proteomes" id="UP000230233"/>
    </source>
</evidence>
<sequence>MVHKFSREAPAVRRFDPLALAEENHLEVLRIQERIRELERNRWQIVHDLADGGRILGEFEDVARQEEEEEEEDVDWVTPLARTYTKPFSKWILLHFL</sequence>
<evidence type="ECO:0000313" key="1">
    <source>
        <dbReference type="EMBL" id="PIC43392.1"/>
    </source>
</evidence>
<accession>A0A2G5UV09</accession>
<name>A0A2G5UV09_9PELO</name>
<protein>
    <submittedName>
        <fullName evidence="1">Uncharacterized protein</fullName>
    </submittedName>
</protein>